<dbReference type="EMBL" id="CP157484">
    <property type="protein sequence ID" value="XBO39531.1"/>
    <property type="molecule type" value="Genomic_DNA"/>
</dbReference>
<dbReference type="InterPro" id="IPR050321">
    <property type="entry name" value="Glycosyltr_2/OpgH_subfam"/>
</dbReference>
<evidence type="ECO:0000259" key="9">
    <source>
        <dbReference type="Pfam" id="PF13632"/>
    </source>
</evidence>
<evidence type="ECO:0000256" key="5">
    <source>
        <dbReference type="ARBA" id="ARBA00022989"/>
    </source>
</evidence>
<dbReference type="InterPro" id="IPR029044">
    <property type="entry name" value="Nucleotide-diphossugar_trans"/>
</dbReference>
<evidence type="ECO:0000256" key="2">
    <source>
        <dbReference type="ARBA" id="ARBA00022676"/>
    </source>
</evidence>
<evidence type="ECO:0000256" key="7">
    <source>
        <dbReference type="SAM" id="MobiDB-lite"/>
    </source>
</evidence>
<dbReference type="GO" id="GO:0016020">
    <property type="term" value="C:membrane"/>
    <property type="evidence" value="ECO:0007669"/>
    <property type="project" value="UniProtKB-SubCell"/>
</dbReference>
<evidence type="ECO:0000256" key="8">
    <source>
        <dbReference type="SAM" id="Phobius"/>
    </source>
</evidence>
<comment type="subcellular location">
    <subcellularLocation>
        <location evidence="1">Membrane</location>
        <topology evidence="1">Multi-pass membrane protein</topology>
    </subcellularLocation>
</comment>
<keyword evidence="6 8" id="KW-0472">Membrane</keyword>
<evidence type="ECO:0000256" key="4">
    <source>
        <dbReference type="ARBA" id="ARBA00022692"/>
    </source>
</evidence>
<name>A0AAU7JH72_9HYPH</name>
<dbReference type="InterPro" id="IPR037257">
    <property type="entry name" value="T2SS_E_N_sf"/>
</dbReference>
<dbReference type="PANTHER" id="PTHR43867">
    <property type="entry name" value="CELLULOSE SYNTHASE CATALYTIC SUBUNIT A [UDP-FORMING]"/>
    <property type="match status" value="1"/>
</dbReference>
<feature type="transmembrane region" description="Helical" evidence="8">
    <location>
        <begin position="178"/>
        <end position="198"/>
    </location>
</feature>
<dbReference type="GO" id="GO:0016757">
    <property type="term" value="F:glycosyltransferase activity"/>
    <property type="evidence" value="ECO:0007669"/>
    <property type="project" value="UniProtKB-KW"/>
</dbReference>
<dbReference type="Gene3D" id="3.90.550.10">
    <property type="entry name" value="Spore Coat Polysaccharide Biosynthesis Protein SpsA, Chain A"/>
    <property type="match status" value="1"/>
</dbReference>
<dbReference type="RefSeq" id="WP_406856376.1">
    <property type="nucleotide sequence ID" value="NZ_CP157484.1"/>
</dbReference>
<proteinExistence type="predicted"/>
<dbReference type="InterPro" id="IPR001173">
    <property type="entry name" value="Glyco_trans_2-like"/>
</dbReference>
<keyword evidence="4 8" id="KW-0812">Transmembrane</keyword>
<dbReference type="SUPFAM" id="SSF160246">
    <property type="entry name" value="EspE N-terminal domain-like"/>
    <property type="match status" value="1"/>
</dbReference>
<feature type="domain" description="Glycosyltransferase 2-like" evidence="9">
    <location>
        <begin position="309"/>
        <end position="494"/>
    </location>
</feature>
<evidence type="ECO:0000256" key="3">
    <source>
        <dbReference type="ARBA" id="ARBA00022679"/>
    </source>
</evidence>
<sequence length="637" mass="67467">MSFLAEAGVSPGELLSAVDAAARTGRDVADIVVERGLLAEENVYRALARHLGAPFISGPLRLARTLRAPPPDASAVPLAPGSGPRFALAPRGAALDALASSVRPGSGWALAGAGVSTPSQVAAAIRRSMDAALAREAANRLPDAWPAMSVRDGFTRAEGLCGLAAVGAASIAVAGEPLLAGALLFGAFNLLFAFVVALRLAACLESRAEADPPLLPDAQLPVYTILAPLLREGGVLPQLVRALDALDYPKRKLDIKLLVEADDEETLAAARDLSLPDHVDVVVCPPGRPRTKPRALNIGLKSARGDLLVVYDAEDVPNPGQLRLAASAFARSGPRLACLQARLSIHNGDAGWLPRLFAFEYAALFHVVLPGYSRMGAPIPLGGTSNHFRVSVLRKVLGWDAWNVAEDADLGLRLARLGYGVRTLNSSTREEAVLTVRAWMSQRSRWLKGWMQATLVHGRAVWGRGRFPAFDRVVVLAHTLGVVLAALGQPFFMAVTLARILDGSLWAPSSPVDAILASLSGVVLAGGALALVWPMLTGARREGLRMGVADLLVLPLYYALWSAAAWRAAWELIWAPQRWNKTTHGLAAPKPAPKPASSPRNAAPAIASVRPASVRPALGPRATPQVVLRRQLLLRDQ</sequence>
<dbReference type="SUPFAM" id="SSF53448">
    <property type="entry name" value="Nucleotide-diphospho-sugar transferases"/>
    <property type="match status" value="1"/>
</dbReference>
<dbReference type="AlphaFoldDB" id="A0AAU7JH72"/>
<keyword evidence="5 8" id="KW-1133">Transmembrane helix</keyword>
<feature type="transmembrane region" description="Helical" evidence="8">
    <location>
        <begin position="515"/>
        <end position="536"/>
    </location>
</feature>
<feature type="region of interest" description="Disordered" evidence="7">
    <location>
        <begin position="584"/>
        <end position="604"/>
    </location>
</feature>
<keyword evidence="2" id="KW-0328">Glycosyltransferase</keyword>
<keyword evidence="3" id="KW-0808">Transferase</keyword>
<evidence type="ECO:0000256" key="1">
    <source>
        <dbReference type="ARBA" id="ARBA00004141"/>
    </source>
</evidence>
<evidence type="ECO:0000313" key="10">
    <source>
        <dbReference type="EMBL" id="XBO39531.1"/>
    </source>
</evidence>
<protein>
    <submittedName>
        <fullName evidence="10">Glycosyltransferase family 2 protein</fullName>
    </submittedName>
</protein>
<dbReference type="Pfam" id="PF13632">
    <property type="entry name" value="Glyco_trans_2_3"/>
    <property type="match status" value="1"/>
</dbReference>
<organism evidence="10">
    <name type="scientific">Alsobacter sp. KACC 23698</name>
    <dbReference type="NCBI Taxonomy" id="3149229"/>
    <lineage>
        <taxon>Bacteria</taxon>
        <taxon>Pseudomonadati</taxon>
        <taxon>Pseudomonadota</taxon>
        <taxon>Alphaproteobacteria</taxon>
        <taxon>Hyphomicrobiales</taxon>
        <taxon>Alsobacteraceae</taxon>
        <taxon>Alsobacter</taxon>
    </lineage>
</organism>
<accession>A0AAU7JH72</accession>
<feature type="transmembrane region" description="Helical" evidence="8">
    <location>
        <begin position="473"/>
        <end position="495"/>
    </location>
</feature>
<evidence type="ECO:0000256" key="6">
    <source>
        <dbReference type="ARBA" id="ARBA00023136"/>
    </source>
</evidence>
<reference evidence="10" key="1">
    <citation type="submission" date="2024-05" db="EMBL/GenBank/DDBJ databases">
        <authorList>
            <person name="Kim S."/>
            <person name="Heo J."/>
            <person name="Choi H."/>
            <person name="Choi Y."/>
            <person name="Kwon S.-W."/>
            <person name="Kim Y."/>
        </authorList>
    </citation>
    <scope>NUCLEOTIDE SEQUENCE</scope>
    <source>
        <strain evidence="10">KACC 23698</strain>
    </source>
</reference>
<gene>
    <name evidence="10" type="ORF">ABEG18_01715</name>
</gene>
<dbReference type="PANTHER" id="PTHR43867:SF2">
    <property type="entry name" value="CELLULOSE SYNTHASE CATALYTIC SUBUNIT A [UDP-FORMING]"/>
    <property type="match status" value="1"/>
</dbReference>